<dbReference type="GO" id="GO:0000162">
    <property type="term" value="P:L-tryptophan biosynthetic process"/>
    <property type="evidence" value="ECO:0007669"/>
    <property type="project" value="UniProtKB-UniRule"/>
</dbReference>
<keyword evidence="3 8" id="KW-0028">Amino-acid biosynthesis</keyword>
<evidence type="ECO:0000313" key="10">
    <source>
        <dbReference type="EMBL" id="GLR19294.1"/>
    </source>
</evidence>
<evidence type="ECO:0000256" key="6">
    <source>
        <dbReference type="ARBA" id="ARBA00023141"/>
    </source>
</evidence>
<dbReference type="Proteomes" id="UP001156666">
    <property type="component" value="Unassembled WGS sequence"/>
</dbReference>
<dbReference type="CDD" id="cd00331">
    <property type="entry name" value="IGPS"/>
    <property type="match status" value="1"/>
</dbReference>
<name>A0AA37STC6_9BACT</name>
<dbReference type="InterPro" id="IPR013785">
    <property type="entry name" value="Aldolase_TIM"/>
</dbReference>
<dbReference type="FunFam" id="3.20.20.70:FF:000024">
    <property type="entry name" value="Indole-3-glycerol phosphate synthase"/>
    <property type="match status" value="1"/>
</dbReference>
<comment type="pathway">
    <text evidence="2 8">Amino-acid biosynthesis; L-tryptophan biosynthesis; L-tryptophan from chorismate: step 4/5.</text>
</comment>
<dbReference type="PANTHER" id="PTHR22854">
    <property type="entry name" value="TRYPTOPHAN BIOSYNTHESIS PROTEIN"/>
    <property type="match status" value="1"/>
</dbReference>
<reference evidence="10" key="1">
    <citation type="journal article" date="2014" name="Int. J. Syst. Evol. Microbiol.">
        <title>Complete genome sequence of Corynebacterium casei LMG S-19264T (=DSM 44701T), isolated from a smear-ripened cheese.</title>
        <authorList>
            <consortium name="US DOE Joint Genome Institute (JGI-PGF)"/>
            <person name="Walter F."/>
            <person name="Albersmeier A."/>
            <person name="Kalinowski J."/>
            <person name="Ruckert C."/>
        </authorList>
    </citation>
    <scope>NUCLEOTIDE SEQUENCE</scope>
    <source>
        <strain evidence="10">NBRC 108769</strain>
    </source>
</reference>
<keyword evidence="7 8" id="KW-0456">Lyase</keyword>
<keyword evidence="5 8" id="KW-0822">Tryptophan biosynthesis</keyword>
<dbReference type="InterPro" id="IPR013798">
    <property type="entry name" value="Indole-3-glycerol_P_synth_dom"/>
</dbReference>
<evidence type="ECO:0000256" key="5">
    <source>
        <dbReference type="ARBA" id="ARBA00022822"/>
    </source>
</evidence>
<evidence type="ECO:0000313" key="11">
    <source>
        <dbReference type="Proteomes" id="UP001156666"/>
    </source>
</evidence>
<dbReference type="EMBL" id="BSOH01000027">
    <property type="protein sequence ID" value="GLR19294.1"/>
    <property type="molecule type" value="Genomic_DNA"/>
</dbReference>
<gene>
    <name evidence="8 10" type="primary">trpC</name>
    <name evidence="10" type="ORF">GCM10007940_39100</name>
</gene>
<evidence type="ECO:0000256" key="1">
    <source>
        <dbReference type="ARBA" id="ARBA00001633"/>
    </source>
</evidence>
<evidence type="ECO:0000256" key="2">
    <source>
        <dbReference type="ARBA" id="ARBA00004696"/>
    </source>
</evidence>
<dbReference type="AlphaFoldDB" id="A0AA37STC6"/>
<evidence type="ECO:0000256" key="4">
    <source>
        <dbReference type="ARBA" id="ARBA00022793"/>
    </source>
</evidence>
<dbReference type="Gene3D" id="3.20.20.70">
    <property type="entry name" value="Aldolase class I"/>
    <property type="match status" value="1"/>
</dbReference>
<dbReference type="PANTHER" id="PTHR22854:SF2">
    <property type="entry name" value="INDOLE-3-GLYCEROL-PHOSPHATE SYNTHASE"/>
    <property type="match status" value="1"/>
</dbReference>
<dbReference type="GO" id="GO:0004640">
    <property type="term" value="F:phosphoribosylanthranilate isomerase activity"/>
    <property type="evidence" value="ECO:0007669"/>
    <property type="project" value="TreeGrafter"/>
</dbReference>
<dbReference type="RefSeq" id="WP_235292003.1">
    <property type="nucleotide sequence ID" value="NZ_BSOH01000027.1"/>
</dbReference>
<evidence type="ECO:0000256" key="3">
    <source>
        <dbReference type="ARBA" id="ARBA00022605"/>
    </source>
</evidence>
<dbReference type="Pfam" id="PF00218">
    <property type="entry name" value="IGPS"/>
    <property type="match status" value="1"/>
</dbReference>
<dbReference type="HAMAP" id="MF_00134_B">
    <property type="entry name" value="IGPS_B"/>
    <property type="match status" value="1"/>
</dbReference>
<evidence type="ECO:0000256" key="8">
    <source>
        <dbReference type="HAMAP-Rule" id="MF_00134"/>
    </source>
</evidence>
<dbReference type="NCBIfam" id="NF001377">
    <property type="entry name" value="PRK00278.2-4"/>
    <property type="match status" value="1"/>
</dbReference>
<dbReference type="SUPFAM" id="SSF51366">
    <property type="entry name" value="Ribulose-phoshate binding barrel"/>
    <property type="match status" value="1"/>
</dbReference>
<reference evidence="10" key="2">
    <citation type="submission" date="2023-01" db="EMBL/GenBank/DDBJ databases">
        <title>Draft genome sequence of Portibacter lacus strain NBRC 108769.</title>
        <authorList>
            <person name="Sun Q."/>
            <person name="Mori K."/>
        </authorList>
    </citation>
    <scope>NUCLEOTIDE SEQUENCE</scope>
    <source>
        <strain evidence="10">NBRC 108769</strain>
    </source>
</reference>
<keyword evidence="11" id="KW-1185">Reference proteome</keyword>
<evidence type="ECO:0000256" key="7">
    <source>
        <dbReference type="ARBA" id="ARBA00023239"/>
    </source>
</evidence>
<dbReference type="InterPro" id="IPR011060">
    <property type="entry name" value="RibuloseP-bd_barrel"/>
</dbReference>
<dbReference type="InterPro" id="IPR045186">
    <property type="entry name" value="Indole-3-glycerol_P_synth"/>
</dbReference>
<comment type="catalytic activity">
    <reaction evidence="1 8">
        <text>1-(2-carboxyphenylamino)-1-deoxy-D-ribulose 5-phosphate + H(+) = (1S,2R)-1-C-(indol-3-yl)glycerol 3-phosphate + CO2 + H2O</text>
        <dbReference type="Rhea" id="RHEA:23476"/>
        <dbReference type="ChEBI" id="CHEBI:15377"/>
        <dbReference type="ChEBI" id="CHEBI:15378"/>
        <dbReference type="ChEBI" id="CHEBI:16526"/>
        <dbReference type="ChEBI" id="CHEBI:58613"/>
        <dbReference type="ChEBI" id="CHEBI:58866"/>
        <dbReference type="EC" id="4.1.1.48"/>
    </reaction>
</comment>
<keyword evidence="4 8" id="KW-0210">Decarboxylase</keyword>
<keyword evidence="6 8" id="KW-0057">Aromatic amino acid biosynthesis</keyword>
<comment type="caution">
    <text evidence="10">The sequence shown here is derived from an EMBL/GenBank/DDBJ whole genome shotgun (WGS) entry which is preliminary data.</text>
</comment>
<dbReference type="InterPro" id="IPR001468">
    <property type="entry name" value="Indole-3-GlycerolPSynthase_CS"/>
</dbReference>
<proteinExistence type="inferred from homology"/>
<protein>
    <recommendedName>
        <fullName evidence="8">Indole-3-glycerol phosphate synthase</fullName>
        <shortName evidence="8">IGPS</shortName>
        <ecNumber evidence="8">4.1.1.48</ecNumber>
    </recommendedName>
</protein>
<organism evidence="10 11">
    <name type="scientific">Portibacter lacus</name>
    <dbReference type="NCBI Taxonomy" id="1099794"/>
    <lineage>
        <taxon>Bacteria</taxon>
        <taxon>Pseudomonadati</taxon>
        <taxon>Bacteroidota</taxon>
        <taxon>Saprospiria</taxon>
        <taxon>Saprospirales</taxon>
        <taxon>Haliscomenobacteraceae</taxon>
        <taxon>Portibacter</taxon>
    </lineage>
</organism>
<comment type="similarity">
    <text evidence="8">Belongs to the TrpC family.</text>
</comment>
<dbReference type="EC" id="4.1.1.48" evidence="8"/>
<dbReference type="GO" id="GO:0004425">
    <property type="term" value="F:indole-3-glycerol-phosphate synthase activity"/>
    <property type="evidence" value="ECO:0007669"/>
    <property type="project" value="UniProtKB-UniRule"/>
</dbReference>
<dbReference type="PROSITE" id="PS00614">
    <property type="entry name" value="IGPS"/>
    <property type="match status" value="1"/>
</dbReference>
<sequence length="262" mass="29326">MSILKEIVEHKKKEVAKDKSLYPITLLEQSIHFDAPCVSLSEYILRPDKVGIIAEFKRKSPSKGAINLYASPEEVSIGYMQAGASAISVLTDKNYFGGSKEDLKTVRKYNFCPILRKEFIIDEYQILEAKSIGADAILLIASILTDDEIKKFTSLAKSLGLEILFEVHDEEEIGKFIPEIDLIGVNNRNLKTFKTDFNYSLDIFNKLPTDAVKISESGINDPKVVSQLKTAGYDGFLIGEYFMAGGHPEEKCKQFIDAIKNN</sequence>
<evidence type="ECO:0000259" key="9">
    <source>
        <dbReference type="Pfam" id="PF00218"/>
    </source>
</evidence>
<accession>A0AA37STC6</accession>
<feature type="domain" description="Indole-3-glycerol phosphate synthase" evidence="9">
    <location>
        <begin position="4"/>
        <end position="253"/>
    </location>
</feature>